<dbReference type="Proteomes" id="UP000279962">
    <property type="component" value="Plasmid p12_010062"/>
</dbReference>
<reference evidence="1 2" key="1">
    <citation type="submission" date="2018-10" db="EMBL/GenBank/DDBJ databases">
        <title>The complete genome of Acinetobacter wuhouensis strain WCHAW010062.</title>
        <authorList>
            <person name="Hu Y."/>
            <person name="Long H."/>
            <person name="Feng Y."/>
            <person name="Zong Z."/>
        </authorList>
    </citation>
    <scope>NUCLEOTIDE SEQUENCE [LARGE SCALE GENOMIC DNA]</scope>
    <source>
        <strain evidence="1 2">WCHAW010062</strain>
        <plasmid evidence="1 2">p12_010062</plasmid>
    </source>
</reference>
<evidence type="ECO:0008006" key="3">
    <source>
        <dbReference type="Google" id="ProtNLM"/>
    </source>
</evidence>
<keyword evidence="1" id="KW-0614">Plasmid</keyword>
<geneLocation type="plasmid" evidence="1 2">
    <name>p12_010062</name>
</geneLocation>
<dbReference type="AlphaFoldDB" id="A0A3G2SWM0"/>
<gene>
    <name evidence="1" type="ORF">CDG68_00340</name>
</gene>
<dbReference type="EMBL" id="CP033121">
    <property type="protein sequence ID" value="AYO52232.1"/>
    <property type="molecule type" value="Genomic_DNA"/>
</dbReference>
<sequence length="82" mass="9102">MAVQKRLALTISPDYLDLLKKVAEYQKIPVSTMVMGLLEAQRPVVEAMLKAFEDIEAGGEKEKILNAFFADAFEGLGKSLRD</sequence>
<dbReference type="RefSeq" id="WP_087554615.1">
    <property type="nucleotide sequence ID" value="NZ_CP033121.1"/>
</dbReference>
<accession>A0A3G2SWM0</accession>
<name>A0A3G2SWM0_9GAMM</name>
<organism evidence="1 2">
    <name type="scientific">Acinetobacter wuhouensis</name>
    <dbReference type="NCBI Taxonomy" id="1879050"/>
    <lineage>
        <taxon>Bacteria</taxon>
        <taxon>Pseudomonadati</taxon>
        <taxon>Pseudomonadota</taxon>
        <taxon>Gammaproteobacteria</taxon>
        <taxon>Moraxellales</taxon>
        <taxon>Moraxellaceae</taxon>
        <taxon>Acinetobacter</taxon>
    </lineage>
</organism>
<evidence type="ECO:0000313" key="2">
    <source>
        <dbReference type="Proteomes" id="UP000279962"/>
    </source>
</evidence>
<evidence type="ECO:0000313" key="1">
    <source>
        <dbReference type="EMBL" id="AYO52232.1"/>
    </source>
</evidence>
<proteinExistence type="predicted"/>
<protein>
    <recommendedName>
        <fullName evidence="3">CopG family transcriptional regulator</fullName>
    </recommendedName>
</protein>